<name>A0AAW0A650_9AGAR</name>
<organism evidence="6 7">
    <name type="scientific">Favolaschia claudopus</name>
    <dbReference type="NCBI Taxonomy" id="2862362"/>
    <lineage>
        <taxon>Eukaryota</taxon>
        <taxon>Fungi</taxon>
        <taxon>Dikarya</taxon>
        <taxon>Basidiomycota</taxon>
        <taxon>Agaricomycotina</taxon>
        <taxon>Agaricomycetes</taxon>
        <taxon>Agaricomycetidae</taxon>
        <taxon>Agaricales</taxon>
        <taxon>Marasmiineae</taxon>
        <taxon>Mycenaceae</taxon>
        <taxon>Favolaschia</taxon>
    </lineage>
</organism>
<keyword evidence="7" id="KW-1185">Reference proteome</keyword>
<dbReference type="InterPro" id="IPR058518">
    <property type="entry name" value="DUF8205"/>
</dbReference>
<dbReference type="SUPFAM" id="SSF144232">
    <property type="entry name" value="HIT/MYND zinc finger-like"/>
    <property type="match status" value="1"/>
</dbReference>
<gene>
    <name evidence="6" type="ORF">R3P38DRAFT_3049639</name>
</gene>
<dbReference type="PANTHER" id="PTHR46920:SF1">
    <property type="entry name" value="PROTEIN MSS51 HOMOLOG, MITOCHONDRIAL-RELATED"/>
    <property type="match status" value="1"/>
</dbReference>
<evidence type="ECO:0000256" key="4">
    <source>
        <dbReference type="PROSITE-ProRule" id="PRU00134"/>
    </source>
</evidence>
<evidence type="ECO:0000313" key="7">
    <source>
        <dbReference type="Proteomes" id="UP001362999"/>
    </source>
</evidence>
<dbReference type="Pfam" id="PF01753">
    <property type="entry name" value="zf-MYND"/>
    <property type="match status" value="1"/>
</dbReference>
<keyword evidence="3" id="KW-0862">Zinc</keyword>
<evidence type="ECO:0000259" key="5">
    <source>
        <dbReference type="PROSITE" id="PS50865"/>
    </source>
</evidence>
<dbReference type="InterPro" id="IPR002893">
    <property type="entry name" value="Znf_MYND"/>
</dbReference>
<dbReference type="PROSITE" id="PS50865">
    <property type="entry name" value="ZF_MYND_2"/>
    <property type="match status" value="1"/>
</dbReference>
<protein>
    <submittedName>
        <fullName evidence="6">MYND-type domain-containing protein</fullName>
    </submittedName>
</protein>
<dbReference type="GO" id="GO:0008270">
    <property type="term" value="F:zinc ion binding"/>
    <property type="evidence" value="ECO:0007669"/>
    <property type="project" value="UniProtKB-KW"/>
</dbReference>
<dbReference type="Gene3D" id="6.10.140.2220">
    <property type="match status" value="1"/>
</dbReference>
<dbReference type="EMBL" id="JAWWNJ010000083">
    <property type="protein sequence ID" value="KAK7001540.1"/>
    <property type="molecule type" value="Genomic_DNA"/>
</dbReference>
<reference evidence="6 7" key="1">
    <citation type="journal article" date="2024" name="J Genomics">
        <title>Draft genome sequencing and assembly of Favolaschia claudopus CIRM-BRFM 2984 isolated from oak limbs.</title>
        <authorList>
            <person name="Navarro D."/>
            <person name="Drula E."/>
            <person name="Chaduli D."/>
            <person name="Cazenave R."/>
            <person name="Ahrendt S."/>
            <person name="Wang J."/>
            <person name="Lipzen A."/>
            <person name="Daum C."/>
            <person name="Barry K."/>
            <person name="Grigoriev I.V."/>
            <person name="Favel A."/>
            <person name="Rosso M.N."/>
            <person name="Martin F."/>
        </authorList>
    </citation>
    <scope>NUCLEOTIDE SEQUENCE [LARGE SCALE GENOMIC DNA]</scope>
    <source>
        <strain evidence="6 7">CIRM-BRFM 2984</strain>
    </source>
</reference>
<accession>A0AAW0A650</accession>
<evidence type="ECO:0000256" key="2">
    <source>
        <dbReference type="ARBA" id="ARBA00022771"/>
    </source>
</evidence>
<keyword evidence="1" id="KW-0479">Metal-binding</keyword>
<dbReference type="AlphaFoldDB" id="A0AAW0A650"/>
<proteinExistence type="predicted"/>
<sequence>MSTRKGFSLPNPMVVASNPETIQIFKALATQTTEIRSSRTLVHTACTNCLKTDYEYPESKMQRCATCKSVWYCSKECQKANWPKHKSTCKKIDGSGIRRLVENFYSNTLLQRHLEACFVIHFDLLNHPQLDRPFMARVDVGIEPADIANFVSIFTGMDEQLDQQKKMQGMLQINAFTPLPASEMANLTSMRKSIWRKARDGANANGNQNYSVGLVEFGNGDVGGHTITCPVFISDPALEIVRISPPWIMKSAITGQQSEVPFNIDTCMEFMNTHIRSDKKDQLLLRTPMRPSDIKIIHDAGAGVDTIAAQILSAKMRREKIFTYLKVGPDGTRSIPMAQ</sequence>
<dbReference type="Proteomes" id="UP001362999">
    <property type="component" value="Unassembled WGS sequence"/>
</dbReference>
<dbReference type="InterPro" id="IPR052839">
    <property type="entry name" value="Mito_gene_expr_regulator"/>
</dbReference>
<evidence type="ECO:0000256" key="3">
    <source>
        <dbReference type="ARBA" id="ARBA00022833"/>
    </source>
</evidence>
<feature type="domain" description="MYND-type" evidence="5">
    <location>
        <begin position="46"/>
        <end position="89"/>
    </location>
</feature>
<evidence type="ECO:0000313" key="6">
    <source>
        <dbReference type="EMBL" id="KAK7001540.1"/>
    </source>
</evidence>
<comment type="caution">
    <text evidence="6">The sequence shown here is derived from an EMBL/GenBank/DDBJ whole genome shotgun (WGS) entry which is preliminary data.</text>
</comment>
<evidence type="ECO:0000256" key="1">
    <source>
        <dbReference type="ARBA" id="ARBA00022723"/>
    </source>
</evidence>
<keyword evidence="2 4" id="KW-0863">Zinc-finger</keyword>
<dbReference type="Pfam" id="PF26632">
    <property type="entry name" value="DUF8205"/>
    <property type="match status" value="1"/>
</dbReference>
<dbReference type="PANTHER" id="PTHR46920">
    <property type="match status" value="1"/>
</dbReference>